<gene>
    <name evidence="2" type="ORF">GCM10022288_14640</name>
</gene>
<accession>A0ABP8AQW7</accession>
<dbReference type="Proteomes" id="UP001500213">
    <property type="component" value="Unassembled WGS sequence"/>
</dbReference>
<keyword evidence="1" id="KW-0472">Membrane</keyword>
<feature type="transmembrane region" description="Helical" evidence="1">
    <location>
        <begin position="12"/>
        <end position="32"/>
    </location>
</feature>
<comment type="caution">
    <text evidence="2">The sequence shown here is derived from an EMBL/GenBank/DDBJ whole genome shotgun (WGS) entry which is preliminary data.</text>
</comment>
<evidence type="ECO:0000313" key="3">
    <source>
        <dbReference type="Proteomes" id="UP001500213"/>
    </source>
</evidence>
<keyword evidence="1" id="KW-1133">Transmembrane helix</keyword>
<dbReference type="RefSeq" id="WP_344775379.1">
    <property type="nucleotide sequence ID" value="NZ_BAABBX010000011.1"/>
</dbReference>
<sequence>MTDDGPRFSRWFQRWWVALVGGVVAIGGGVIYEASEWTIPRGSVQYTSSPPADWAFVAGGVPAFLVLERVGLGLVMAGLVAVIATVVVRLVRRRRSSSAEA</sequence>
<feature type="transmembrane region" description="Helical" evidence="1">
    <location>
        <begin position="70"/>
        <end position="91"/>
    </location>
</feature>
<keyword evidence="3" id="KW-1185">Reference proteome</keyword>
<proteinExistence type="predicted"/>
<evidence type="ECO:0000313" key="2">
    <source>
        <dbReference type="EMBL" id="GAA4188362.1"/>
    </source>
</evidence>
<protein>
    <submittedName>
        <fullName evidence="2">Uncharacterized protein</fullName>
    </submittedName>
</protein>
<organism evidence="2 3">
    <name type="scientific">Gryllotalpicola kribbensis</name>
    <dbReference type="NCBI Taxonomy" id="993084"/>
    <lineage>
        <taxon>Bacteria</taxon>
        <taxon>Bacillati</taxon>
        <taxon>Actinomycetota</taxon>
        <taxon>Actinomycetes</taxon>
        <taxon>Micrococcales</taxon>
        <taxon>Microbacteriaceae</taxon>
        <taxon>Gryllotalpicola</taxon>
    </lineage>
</organism>
<dbReference type="EMBL" id="BAABBX010000011">
    <property type="protein sequence ID" value="GAA4188362.1"/>
    <property type="molecule type" value="Genomic_DNA"/>
</dbReference>
<keyword evidence="1" id="KW-0812">Transmembrane</keyword>
<reference evidence="3" key="1">
    <citation type="journal article" date="2019" name="Int. J. Syst. Evol. Microbiol.">
        <title>The Global Catalogue of Microorganisms (GCM) 10K type strain sequencing project: providing services to taxonomists for standard genome sequencing and annotation.</title>
        <authorList>
            <consortium name="The Broad Institute Genomics Platform"/>
            <consortium name="The Broad Institute Genome Sequencing Center for Infectious Disease"/>
            <person name="Wu L."/>
            <person name="Ma J."/>
        </authorList>
    </citation>
    <scope>NUCLEOTIDE SEQUENCE [LARGE SCALE GENOMIC DNA]</scope>
    <source>
        <strain evidence="3">JCM 17593</strain>
    </source>
</reference>
<name>A0ABP8AQW7_9MICO</name>
<evidence type="ECO:0000256" key="1">
    <source>
        <dbReference type="SAM" id="Phobius"/>
    </source>
</evidence>